<dbReference type="Gene3D" id="1.10.287.110">
    <property type="entry name" value="DnaJ domain"/>
    <property type="match status" value="1"/>
</dbReference>
<evidence type="ECO:0000313" key="5">
    <source>
        <dbReference type="Proteomes" id="UP000509667"/>
    </source>
</evidence>
<feature type="compositionally biased region" description="Low complexity" evidence="1">
    <location>
        <begin position="131"/>
        <end position="142"/>
    </location>
</feature>
<dbReference type="PANTHER" id="PTHR44240:SF10">
    <property type="entry name" value="J DOMAIN-CONTAINING PROTEIN"/>
    <property type="match status" value="1"/>
</dbReference>
<evidence type="ECO:0000256" key="2">
    <source>
        <dbReference type="SAM" id="Phobius"/>
    </source>
</evidence>
<feature type="region of interest" description="Disordered" evidence="1">
    <location>
        <begin position="65"/>
        <end position="150"/>
    </location>
</feature>
<protein>
    <submittedName>
        <fullName evidence="4">J domain-containing protein</fullName>
    </submittedName>
</protein>
<dbReference type="Proteomes" id="UP000509667">
    <property type="component" value="Chromosome"/>
</dbReference>
<feature type="compositionally biased region" description="Basic residues" evidence="1">
    <location>
        <begin position="113"/>
        <end position="130"/>
    </location>
</feature>
<dbReference type="InterPro" id="IPR001623">
    <property type="entry name" value="DnaJ_domain"/>
</dbReference>
<organism evidence="4 5">
    <name type="scientific">Halosimplex rubrum</name>
    <dbReference type="NCBI Taxonomy" id="869889"/>
    <lineage>
        <taxon>Archaea</taxon>
        <taxon>Methanobacteriati</taxon>
        <taxon>Methanobacteriota</taxon>
        <taxon>Stenosarchaea group</taxon>
        <taxon>Halobacteria</taxon>
        <taxon>Halobacteriales</taxon>
        <taxon>Haloarculaceae</taxon>
        <taxon>Halosimplex</taxon>
    </lineage>
</organism>
<dbReference type="InterPro" id="IPR036869">
    <property type="entry name" value="J_dom_sf"/>
</dbReference>
<keyword evidence="2" id="KW-0812">Transmembrane</keyword>
<dbReference type="SUPFAM" id="SSF46565">
    <property type="entry name" value="Chaperone J-domain"/>
    <property type="match status" value="1"/>
</dbReference>
<accession>A0A7D5P5U8</accession>
<dbReference type="EMBL" id="CP058910">
    <property type="protein sequence ID" value="QLH78102.1"/>
    <property type="molecule type" value="Genomic_DNA"/>
</dbReference>
<dbReference type="PANTHER" id="PTHR44240">
    <property type="entry name" value="DNAJ DOMAIN (PROKARYOTIC HEAT SHOCK PROTEIN)-RELATED"/>
    <property type="match status" value="1"/>
</dbReference>
<dbReference type="InterPro" id="IPR052276">
    <property type="entry name" value="Diphthamide-biosynth_chaperone"/>
</dbReference>
<feature type="compositionally biased region" description="Basic and acidic residues" evidence="1">
    <location>
        <begin position="83"/>
        <end position="97"/>
    </location>
</feature>
<keyword evidence="2" id="KW-1133">Transmembrane helix</keyword>
<feature type="transmembrane region" description="Helical" evidence="2">
    <location>
        <begin position="7"/>
        <end position="26"/>
    </location>
</feature>
<evidence type="ECO:0000313" key="4">
    <source>
        <dbReference type="EMBL" id="QLH78102.1"/>
    </source>
</evidence>
<dbReference type="RefSeq" id="WP_179908024.1">
    <property type="nucleotide sequence ID" value="NZ_CP058910.1"/>
</dbReference>
<keyword evidence="2" id="KW-0472">Membrane</keyword>
<dbReference type="PROSITE" id="PS50076">
    <property type="entry name" value="DNAJ_2"/>
    <property type="match status" value="1"/>
</dbReference>
<reference evidence="4 5" key="1">
    <citation type="submission" date="2020-07" db="EMBL/GenBank/DDBJ databases">
        <title>Halosimplex pelagicum sp. nov. and Halosimplex rubrum sp. nov., isolated from salted brown alga Laminaria, and emended description of the genus Halosimplex.</title>
        <authorList>
            <person name="Cui H."/>
        </authorList>
    </citation>
    <scope>NUCLEOTIDE SEQUENCE [LARGE SCALE GENOMIC DNA]</scope>
    <source>
        <strain evidence="4 5">R27</strain>
    </source>
</reference>
<sequence>MYGSRLVSAVAAVFAAIAVLFAIFGFAANVGFFAVAALFGAVAYFMWYHASGRFAQRLYRGVEERAAPGGSGRGGRGGFGAGPREEWEPPRDEDASGRQRARTARGGQARGGGRQRRQARAQGQRRRRRAAAAAQPSGPTAAEAYDTLDLNRDADEDAVKAAYREKVKEVHPDSPDGDEEAFKEVQSAYERLTGD</sequence>
<feature type="compositionally biased region" description="Gly residues" evidence="1">
    <location>
        <begin position="69"/>
        <end position="81"/>
    </location>
</feature>
<keyword evidence="5" id="KW-1185">Reference proteome</keyword>
<dbReference type="GeneID" id="56078729"/>
<dbReference type="KEGG" id="hrr:HZS55_12660"/>
<feature type="transmembrane region" description="Helical" evidence="2">
    <location>
        <begin position="32"/>
        <end position="50"/>
    </location>
</feature>
<dbReference type="Pfam" id="PF00226">
    <property type="entry name" value="DnaJ"/>
    <property type="match status" value="1"/>
</dbReference>
<dbReference type="CDD" id="cd06257">
    <property type="entry name" value="DnaJ"/>
    <property type="match status" value="1"/>
</dbReference>
<evidence type="ECO:0000256" key="1">
    <source>
        <dbReference type="SAM" id="MobiDB-lite"/>
    </source>
</evidence>
<feature type="domain" description="J" evidence="3">
    <location>
        <begin position="143"/>
        <end position="195"/>
    </location>
</feature>
<dbReference type="PRINTS" id="PR00625">
    <property type="entry name" value="JDOMAIN"/>
</dbReference>
<dbReference type="SMART" id="SM00271">
    <property type="entry name" value="DnaJ"/>
    <property type="match status" value="1"/>
</dbReference>
<proteinExistence type="predicted"/>
<gene>
    <name evidence="4" type="ORF">HZS55_12660</name>
</gene>
<evidence type="ECO:0000259" key="3">
    <source>
        <dbReference type="PROSITE" id="PS50076"/>
    </source>
</evidence>
<dbReference type="OrthoDB" id="10608at2157"/>
<dbReference type="AlphaFoldDB" id="A0A7D5P5U8"/>
<name>A0A7D5P5U8_9EURY</name>